<name>A0ABS8VJV2_DATST</name>
<accession>A0ABS8VJV2</accession>
<organism evidence="1 2">
    <name type="scientific">Datura stramonium</name>
    <name type="common">Jimsonweed</name>
    <name type="synonym">Common thornapple</name>
    <dbReference type="NCBI Taxonomy" id="4076"/>
    <lineage>
        <taxon>Eukaryota</taxon>
        <taxon>Viridiplantae</taxon>
        <taxon>Streptophyta</taxon>
        <taxon>Embryophyta</taxon>
        <taxon>Tracheophyta</taxon>
        <taxon>Spermatophyta</taxon>
        <taxon>Magnoliopsida</taxon>
        <taxon>eudicotyledons</taxon>
        <taxon>Gunneridae</taxon>
        <taxon>Pentapetalae</taxon>
        <taxon>asterids</taxon>
        <taxon>lamiids</taxon>
        <taxon>Solanales</taxon>
        <taxon>Solanaceae</taxon>
        <taxon>Solanoideae</taxon>
        <taxon>Datureae</taxon>
        <taxon>Datura</taxon>
    </lineage>
</organism>
<proteinExistence type="predicted"/>
<gene>
    <name evidence="1" type="ORF">HAX54_037671</name>
</gene>
<protein>
    <submittedName>
        <fullName evidence="1">Uncharacterized protein</fullName>
    </submittedName>
</protein>
<sequence length="117" mass="14320">MESNFYLSSSHRKEARHPFRQVEKEEPTFTVRLEEINVWYESGHVKFSFWFWCGGWLETRRRNIPKNHLRWARIRVETEKNMPALVEVEDGEQRLFLLYGGKLRPRFKKKRRKVAKP</sequence>
<evidence type="ECO:0000313" key="2">
    <source>
        <dbReference type="Proteomes" id="UP000823775"/>
    </source>
</evidence>
<dbReference type="EMBL" id="JACEIK010005067">
    <property type="protein sequence ID" value="MCE0480645.1"/>
    <property type="molecule type" value="Genomic_DNA"/>
</dbReference>
<dbReference type="Proteomes" id="UP000823775">
    <property type="component" value="Unassembled WGS sequence"/>
</dbReference>
<comment type="caution">
    <text evidence="1">The sequence shown here is derived from an EMBL/GenBank/DDBJ whole genome shotgun (WGS) entry which is preliminary data.</text>
</comment>
<evidence type="ECO:0000313" key="1">
    <source>
        <dbReference type="EMBL" id="MCE0480645.1"/>
    </source>
</evidence>
<reference evidence="1 2" key="1">
    <citation type="journal article" date="2021" name="BMC Genomics">
        <title>Datura genome reveals duplications of psychoactive alkaloid biosynthetic genes and high mutation rate following tissue culture.</title>
        <authorList>
            <person name="Rajewski A."/>
            <person name="Carter-House D."/>
            <person name="Stajich J."/>
            <person name="Litt A."/>
        </authorList>
    </citation>
    <scope>NUCLEOTIDE SEQUENCE [LARGE SCALE GENOMIC DNA]</scope>
    <source>
        <strain evidence="1">AR-01</strain>
    </source>
</reference>
<keyword evidence="2" id="KW-1185">Reference proteome</keyword>